<dbReference type="OrthoDB" id="3693408at2"/>
<dbReference type="InterPro" id="IPR024520">
    <property type="entry name" value="DUF3558"/>
</dbReference>
<sequence>MPVRLWRWAAAVALLTAVTGCASEQSPPAGTPSTSETSTAESSTESAEPSITRNIPPEQRAHLAELSGEQICRLADPADLEALAFAVEPGRPRELGFDPPVRGCEFDARSGGRSVLIGAQREGFAELGRDEVELGAARGTRTLRASDCTIYAGAAGATLQISVTAAEADSDDCGVAKRVAEYVLPALVG</sequence>
<dbReference type="Pfam" id="PF12079">
    <property type="entry name" value="DUF3558"/>
    <property type="match status" value="1"/>
</dbReference>
<dbReference type="Proteomes" id="UP000323946">
    <property type="component" value="Unassembled WGS sequence"/>
</dbReference>
<feature type="compositionally biased region" description="Low complexity" evidence="1">
    <location>
        <begin position="26"/>
        <end position="50"/>
    </location>
</feature>
<feature type="signal peptide" evidence="2">
    <location>
        <begin position="1"/>
        <end position="22"/>
    </location>
</feature>
<evidence type="ECO:0000313" key="3">
    <source>
        <dbReference type="EMBL" id="KAA5833338.1"/>
    </source>
</evidence>
<evidence type="ECO:0000313" key="4">
    <source>
        <dbReference type="Proteomes" id="UP000323946"/>
    </source>
</evidence>
<organism evidence="3 4">
    <name type="scientific">Saccharopolyspora hirsuta</name>
    <dbReference type="NCBI Taxonomy" id="1837"/>
    <lineage>
        <taxon>Bacteria</taxon>
        <taxon>Bacillati</taxon>
        <taxon>Actinomycetota</taxon>
        <taxon>Actinomycetes</taxon>
        <taxon>Pseudonocardiales</taxon>
        <taxon>Pseudonocardiaceae</taxon>
        <taxon>Saccharopolyspora</taxon>
    </lineage>
</organism>
<comment type="caution">
    <text evidence="3">The sequence shown here is derived from an EMBL/GenBank/DDBJ whole genome shotgun (WGS) entry which is preliminary data.</text>
</comment>
<name>A0A5M7BZ13_SACHI</name>
<proteinExistence type="predicted"/>
<accession>A0A5M7BZ13</accession>
<dbReference type="PROSITE" id="PS51257">
    <property type="entry name" value="PROKAR_LIPOPROTEIN"/>
    <property type="match status" value="1"/>
</dbReference>
<keyword evidence="4" id="KW-1185">Reference proteome</keyword>
<gene>
    <name evidence="3" type="ORF">F1721_13605</name>
</gene>
<dbReference type="EMBL" id="VWPH01000006">
    <property type="protein sequence ID" value="KAA5833338.1"/>
    <property type="molecule type" value="Genomic_DNA"/>
</dbReference>
<protein>
    <submittedName>
        <fullName evidence="3">DUF3558 domain-containing protein</fullName>
    </submittedName>
</protein>
<reference evidence="3 4" key="1">
    <citation type="submission" date="2019-09" db="EMBL/GenBank/DDBJ databases">
        <title>Draft genome sequence of the thermophilic Saccharopolyspora hirsuta VKM Ac-666T.</title>
        <authorList>
            <person name="Lobastova T.G."/>
            <person name="Fokina V."/>
            <person name="Bragin E.Y."/>
            <person name="Shtratnikova V.Y."/>
            <person name="Starodumova I.P."/>
            <person name="Tarlachkov S.V."/>
            <person name="Donova M.V."/>
        </authorList>
    </citation>
    <scope>NUCLEOTIDE SEQUENCE [LARGE SCALE GENOMIC DNA]</scope>
    <source>
        <strain evidence="3 4">VKM Ac-666</strain>
    </source>
</reference>
<evidence type="ECO:0000256" key="1">
    <source>
        <dbReference type="SAM" id="MobiDB-lite"/>
    </source>
</evidence>
<keyword evidence="2" id="KW-0732">Signal</keyword>
<feature type="chain" id="PRO_5024359615" evidence="2">
    <location>
        <begin position="23"/>
        <end position="189"/>
    </location>
</feature>
<feature type="region of interest" description="Disordered" evidence="1">
    <location>
        <begin position="22"/>
        <end position="56"/>
    </location>
</feature>
<evidence type="ECO:0000256" key="2">
    <source>
        <dbReference type="SAM" id="SignalP"/>
    </source>
</evidence>
<dbReference type="AlphaFoldDB" id="A0A5M7BZ13"/>